<dbReference type="AlphaFoldDB" id="A0A0W0F6W6"/>
<gene>
    <name evidence="2" type="ORF">WG66_15347</name>
</gene>
<proteinExistence type="predicted"/>
<sequence>MSNATASSSSSSASGSQPSGVLSPVPTVAGEGQYGENIMYQHGLQPNPYQLLYLFNSGQYDDQIRAAADQHNRLEPCIKSLFFLQSQRNLFKKIIESCSLEIANQVILWKLLFHPEVKVVPTVGGKAPSEEYEVEDKDRENQTPPNDDNPLTMSLRSPTLLPTPMTLLIDHVSALCVDWNAISPEIAHKENAEESIHNSSGDADFLFIGADPRKVGRFEGLLLVDERVATGWQPTQDVPATPMLRDVDDMPDTSYNYDTELYRDGES</sequence>
<evidence type="ECO:0000313" key="2">
    <source>
        <dbReference type="EMBL" id="KTB32079.1"/>
    </source>
</evidence>
<protein>
    <submittedName>
        <fullName evidence="2">Uncharacterized protein</fullName>
    </submittedName>
</protein>
<name>A0A0W0F6W6_MONRR</name>
<feature type="region of interest" description="Disordered" evidence="1">
    <location>
        <begin position="1"/>
        <end position="26"/>
    </location>
</feature>
<organism evidence="2 3">
    <name type="scientific">Moniliophthora roreri</name>
    <name type="common">Frosty pod rot fungus</name>
    <name type="synonym">Monilia roreri</name>
    <dbReference type="NCBI Taxonomy" id="221103"/>
    <lineage>
        <taxon>Eukaryota</taxon>
        <taxon>Fungi</taxon>
        <taxon>Dikarya</taxon>
        <taxon>Basidiomycota</taxon>
        <taxon>Agaricomycotina</taxon>
        <taxon>Agaricomycetes</taxon>
        <taxon>Agaricomycetidae</taxon>
        <taxon>Agaricales</taxon>
        <taxon>Marasmiineae</taxon>
        <taxon>Marasmiaceae</taxon>
        <taxon>Moniliophthora</taxon>
    </lineage>
</organism>
<comment type="caution">
    <text evidence="2">The sequence shown here is derived from an EMBL/GenBank/DDBJ whole genome shotgun (WGS) entry which is preliminary data.</text>
</comment>
<dbReference type="Proteomes" id="UP000054988">
    <property type="component" value="Unassembled WGS sequence"/>
</dbReference>
<accession>A0A0W0F6W6</accession>
<dbReference type="EMBL" id="LATX01002261">
    <property type="protein sequence ID" value="KTB32079.1"/>
    <property type="molecule type" value="Genomic_DNA"/>
</dbReference>
<evidence type="ECO:0000256" key="1">
    <source>
        <dbReference type="SAM" id="MobiDB-lite"/>
    </source>
</evidence>
<feature type="region of interest" description="Disordered" evidence="1">
    <location>
        <begin position="127"/>
        <end position="156"/>
    </location>
</feature>
<reference evidence="2 3" key="1">
    <citation type="submission" date="2015-12" db="EMBL/GenBank/DDBJ databases">
        <title>Draft genome sequence of Moniliophthora roreri, the causal agent of frosty pod rot of cacao.</title>
        <authorList>
            <person name="Aime M.C."/>
            <person name="Diaz-Valderrama J.R."/>
            <person name="Kijpornyongpan T."/>
            <person name="Phillips-Mora W."/>
        </authorList>
    </citation>
    <scope>NUCLEOTIDE SEQUENCE [LARGE SCALE GENOMIC DNA]</scope>
    <source>
        <strain evidence="2 3">MCA 2952</strain>
    </source>
</reference>
<evidence type="ECO:0000313" key="3">
    <source>
        <dbReference type="Proteomes" id="UP000054988"/>
    </source>
</evidence>
<feature type="compositionally biased region" description="Low complexity" evidence="1">
    <location>
        <begin position="1"/>
        <end position="19"/>
    </location>
</feature>